<dbReference type="GO" id="GO:0045727">
    <property type="term" value="P:positive regulation of translation"/>
    <property type="evidence" value="ECO:0007669"/>
    <property type="project" value="TreeGrafter"/>
</dbReference>
<evidence type="ECO:0000256" key="3">
    <source>
        <dbReference type="ARBA" id="ARBA00023134"/>
    </source>
</evidence>
<dbReference type="WBParaSite" id="maker-unitig_24282-snap-gene-0.3-mRNA-1">
    <property type="protein sequence ID" value="maker-unitig_24282-snap-gene-0.3-mRNA-1"/>
    <property type="gene ID" value="maker-unitig_24282-snap-gene-0.3"/>
</dbReference>
<reference evidence="7" key="1">
    <citation type="submission" date="2016-11" db="UniProtKB">
        <authorList>
            <consortium name="WormBaseParasite"/>
        </authorList>
    </citation>
    <scope>IDENTIFICATION</scope>
</reference>
<dbReference type="Gene3D" id="2.40.30.10">
    <property type="entry name" value="Translation factors"/>
    <property type="match status" value="1"/>
</dbReference>
<dbReference type="PANTHER" id="PTHR43512:SF7">
    <property type="entry name" value="TRANSLATION FACTOR GUF1, MITOCHONDRIAL"/>
    <property type="match status" value="1"/>
</dbReference>
<evidence type="ECO:0000256" key="2">
    <source>
        <dbReference type="ARBA" id="ARBA00022801"/>
    </source>
</evidence>
<feature type="domain" description="Elongation factor EFG" evidence="4">
    <location>
        <begin position="236"/>
        <end position="284"/>
    </location>
</feature>
<dbReference type="GO" id="GO:0043022">
    <property type="term" value="F:ribosome binding"/>
    <property type="evidence" value="ECO:0007669"/>
    <property type="project" value="TreeGrafter"/>
</dbReference>
<dbReference type="GO" id="GO:0016787">
    <property type="term" value="F:hydrolase activity"/>
    <property type="evidence" value="ECO:0007669"/>
    <property type="project" value="UniProtKB-KW"/>
</dbReference>
<evidence type="ECO:0000313" key="6">
    <source>
        <dbReference type="Proteomes" id="UP000095280"/>
    </source>
</evidence>
<dbReference type="AlphaFoldDB" id="A0A1I8F9G4"/>
<dbReference type="SUPFAM" id="SSF50447">
    <property type="entry name" value="Translation proteins"/>
    <property type="match status" value="1"/>
</dbReference>
<evidence type="ECO:0000259" key="4">
    <source>
        <dbReference type="Pfam" id="PF00679"/>
    </source>
</evidence>
<dbReference type="Proteomes" id="UP000095280">
    <property type="component" value="Unplaced"/>
</dbReference>
<keyword evidence="3" id="KW-0342">GTP-binding</keyword>
<proteinExistence type="predicted"/>
<dbReference type="GO" id="GO:0005525">
    <property type="term" value="F:GTP binding"/>
    <property type="evidence" value="ECO:0007669"/>
    <property type="project" value="UniProtKB-KW"/>
</dbReference>
<dbReference type="InterPro" id="IPR000640">
    <property type="entry name" value="EFG_V-like"/>
</dbReference>
<protein>
    <submittedName>
        <fullName evidence="7">EFG_C domain-containing protein</fullName>
    </submittedName>
</protein>
<dbReference type="Gene3D" id="3.30.70.870">
    <property type="entry name" value="Elongation Factor G (Translational Gtpase), domain 3"/>
    <property type="match status" value="1"/>
</dbReference>
<feature type="domain" description="GTP-binding protein LepA C-terminal" evidence="5">
    <location>
        <begin position="295"/>
        <end position="387"/>
    </location>
</feature>
<dbReference type="Pfam" id="PF00679">
    <property type="entry name" value="EFG_C"/>
    <property type="match status" value="1"/>
</dbReference>
<keyword evidence="2" id="KW-0378">Hydrolase</keyword>
<evidence type="ECO:0000313" key="7">
    <source>
        <dbReference type="WBParaSite" id="maker-unitig_24282-snap-gene-0.3-mRNA-1"/>
    </source>
</evidence>
<dbReference type="InterPro" id="IPR006297">
    <property type="entry name" value="EF-4"/>
</dbReference>
<dbReference type="Gene3D" id="3.30.70.240">
    <property type="match status" value="1"/>
</dbReference>
<dbReference type="Pfam" id="PF06421">
    <property type="entry name" value="LepA_C"/>
    <property type="match status" value="1"/>
</dbReference>
<dbReference type="Gene3D" id="3.30.70.2570">
    <property type="entry name" value="Elongation factor 4, C-terminal domain"/>
    <property type="match status" value="1"/>
</dbReference>
<dbReference type="InterPro" id="IPR038363">
    <property type="entry name" value="LepA_C_sf"/>
</dbReference>
<keyword evidence="6" id="KW-1185">Reference proteome</keyword>
<dbReference type="InterPro" id="IPR009000">
    <property type="entry name" value="Transl_B-barrel_sf"/>
</dbReference>
<dbReference type="InterPro" id="IPR035647">
    <property type="entry name" value="EFG_III/V"/>
</dbReference>
<dbReference type="SUPFAM" id="SSF54980">
    <property type="entry name" value="EF-G C-terminal domain-like"/>
    <property type="match status" value="1"/>
</dbReference>
<organism evidence="6 7">
    <name type="scientific">Macrostomum lignano</name>
    <dbReference type="NCBI Taxonomy" id="282301"/>
    <lineage>
        <taxon>Eukaryota</taxon>
        <taxon>Metazoa</taxon>
        <taxon>Spiralia</taxon>
        <taxon>Lophotrochozoa</taxon>
        <taxon>Platyhelminthes</taxon>
        <taxon>Rhabditophora</taxon>
        <taxon>Macrostomorpha</taxon>
        <taxon>Macrostomida</taxon>
        <taxon>Macrostomidae</taxon>
        <taxon>Macrostomum</taxon>
    </lineage>
</organism>
<accession>A0A1I8F9G4</accession>
<dbReference type="GO" id="GO:0006412">
    <property type="term" value="P:translation"/>
    <property type="evidence" value="ECO:0007669"/>
    <property type="project" value="UniProtKB-KW"/>
</dbReference>
<name>A0A1I8F9G4_9PLAT</name>
<dbReference type="PANTHER" id="PTHR43512">
    <property type="entry name" value="TRANSLATION FACTOR GUF1-RELATED"/>
    <property type="match status" value="1"/>
</dbReference>
<sequence>VIEVSAKKAINIDQLLEAIVHRIPPPSTADQADHRSSSFKGLIVDSCPNKGAVCLVAAKSGLLKPGEEFRSLHQPKIASHGRRVQARAPQPIDSLSCGLVGYLISSMRSTKRGSACPAMVFCGLFPVSQEDIDSLEASLSKAHPQTTHPCRWPRTRIAALGRGWRLGFLGLLHMDVFRSAWRRSTTLTIVDVTSPSVMPPDSEVAEHFEPLCRATVITRRPSIWMLSAAAASSASSYIDSDRILLEARLPLSEIVIDLVDVLKTRSSGYASFHYEEAGWQSCPAGEAAHADDPADRARQRAVVMATKLAEELPRQQFLIKVQIKAGNNKVVASSQIKPFRKRMLCRKFGTDRTRRQKLLAAQREGKRRLRMVGNVEIPRDAFIKVLKS</sequence>
<evidence type="ECO:0000256" key="1">
    <source>
        <dbReference type="ARBA" id="ARBA00022741"/>
    </source>
</evidence>
<keyword evidence="1" id="KW-0547">Nucleotide-binding</keyword>
<dbReference type="InterPro" id="IPR013842">
    <property type="entry name" value="LepA_CTD"/>
</dbReference>
<evidence type="ECO:0000259" key="5">
    <source>
        <dbReference type="Pfam" id="PF06421"/>
    </source>
</evidence>